<protein>
    <submittedName>
        <fullName evidence="6">Transcriptional regulatory protein, LysR family</fullName>
    </submittedName>
</protein>
<dbReference type="GO" id="GO:0043565">
    <property type="term" value="F:sequence-specific DNA binding"/>
    <property type="evidence" value="ECO:0007669"/>
    <property type="project" value="TreeGrafter"/>
</dbReference>
<evidence type="ECO:0000256" key="4">
    <source>
        <dbReference type="ARBA" id="ARBA00023163"/>
    </source>
</evidence>
<evidence type="ECO:0000313" key="6">
    <source>
        <dbReference type="EMBL" id="ARU58059.1"/>
    </source>
</evidence>
<dbReference type="PROSITE" id="PS50931">
    <property type="entry name" value="HTH_LYSR"/>
    <property type="match status" value="1"/>
</dbReference>
<dbReference type="FunFam" id="3.40.190.290:FF:000001">
    <property type="entry name" value="Transcriptional regulator, LysR family"/>
    <property type="match status" value="1"/>
</dbReference>
<dbReference type="Gene3D" id="3.40.190.290">
    <property type="match status" value="1"/>
</dbReference>
<evidence type="ECO:0000259" key="5">
    <source>
        <dbReference type="PROSITE" id="PS50931"/>
    </source>
</evidence>
<keyword evidence="4" id="KW-0804">Transcription</keyword>
<dbReference type="PANTHER" id="PTHR30537">
    <property type="entry name" value="HTH-TYPE TRANSCRIPTIONAL REGULATOR"/>
    <property type="match status" value="1"/>
</dbReference>
<keyword evidence="3" id="KW-0238">DNA-binding</keyword>
<name>A0A1Y0ID43_9GAMM</name>
<reference evidence="6 7" key="1">
    <citation type="submission" date="2017-05" db="EMBL/GenBank/DDBJ databases">
        <title>Genomic insights into alkan degradation activity of Oleiphilus messinensis.</title>
        <authorList>
            <person name="Kozyavkin S.A."/>
            <person name="Slesarev A.I."/>
            <person name="Golyshin P.N."/>
            <person name="Korzhenkov A."/>
            <person name="Golyshina O.N."/>
            <person name="Toshchakov S.V."/>
        </authorList>
    </citation>
    <scope>NUCLEOTIDE SEQUENCE [LARGE SCALE GENOMIC DNA]</scope>
    <source>
        <strain evidence="6 7">ME102</strain>
    </source>
</reference>
<dbReference type="InterPro" id="IPR058163">
    <property type="entry name" value="LysR-type_TF_proteobact-type"/>
</dbReference>
<dbReference type="AlphaFoldDB" id="A0A1Y0ID43"/>
<keyword evidence="7" id="KW-1185">Reference proteome</keyword>
<feature type="domain" description="HTH lysR-type" evidence="5">
    <location>
        <begin position="1"/>
        <end position="59"/>
    </location>
</feature>
<dbReference type="Pfam" id="PF00126">
    <property type="entry name" value="HTH_1"/>
    <property type="match status" value="1"/>
</dbReference>
<comment type="similarity">
    <text evidence="1">Belongs to the LysR transcriptional regulatory family.</text>
</comment>
<dbReference type="SUPFAM" id="SSF46785">
    <property type="entry name" value="Winged helix' DNA-binding domain"/>
    <property type="match status" value="1"/>
</dbReference>
<accession>A0A1Y0ID43</accession>
<dbReference type="GO" id="GO:0003700">
    <property type="term" value="F:DNA-binding transcription factor activity"/>
    <property type="evidence" value="ECO:0007669"/>
    <property type="project" value="InterPro"/>
</dbReference>
<dbReference type="PANTHER" id="PTHR30537:SF5">
    <property type="entry name" value="HTH-TYPE TRANSCRIPTIONAL ACTIVATOR TTDR-RELATED"/>
    <property type="match status" value="1"/>
</dbReference>
<dbReference type="InterPro" id="IPR036388">
    <property type="entry name" value="WH-like_DNA-bd_sf"/>
</dbReference>
<dbReference type="InterPro" id="IPR036390">
    <property type="entry name" value="WH_DNA-bd_sf"/>
</dbReference>
<dbReference type="InterPro" id="IPR005119">
    <property type="entry name" value="LysR_subst-bd"/>
</dbReference>
<dbReference type="SUPFAM" id="SSF53850">
    <property type="entry name" value="Periplasmic binding protein-like II"/>
    <property type="match status" value="1"/>
</dbReference>
<gene>
    <name evidence="6" type="ORF">OLMES_4041</name>
</gene>
<dbReference type="InterPro" id="IPR000847">
    <property type="entry name" value="LysR_HTH_N"/>
</dbReference>
<dbReference type="Pfam" id="PF03466">
    <property type="entry name" value="LysR_substrate"/>
    <property type="match status" value="1"/>
</dbReference>
<dbReference type="CDD" id="cd08422">
    <property type="entry name" value="PBP2_CrgA_like"/>
    <property type="match status" value="1"/>
</dbReference>
<proteinExistence type="inferred from homology"/>
<dbReference type="KEGG" id="ome:OLMES_4041"/>
<keyword evidence="2" id="KW-0805">Transcription regulation</keyword>
<dbReference type="Proteomes" id="UP000196027">
    <property type="component" value="Chromosome"/>
</dbReference>
<dbReference type="FunFam" id="1.10.10.10:FF:000001">
    <property type="entry name" value="LysR family transcriptional regulator"/>
    <property type="match status" value="1"/>
</dbReference>
<dbReference type="GO" id="GO:0006351">
    <property type="term" value="P:DNA-templated transcription"/>
    <property type="evidence" value="ECO:0007669"/>
    <property type="project" value="TreeGrafter"/>
</dbReference>
<evidence type="ECO:0000256" key="3">
    <source>
        <dbReference type="ARBA" id="ARBA00023125"/>
    </source>
</evidence>
<organism evidence="6 7">
    <name type="scientific">Oleiphilus messinensis</name>
    <dbReference type="NCBI Taxonomy" id="141451"/>
    <lineage>
        <taxon>Bacteria</taxon>
        <taxon>Pseudomonadati</taxon>
        <taxon>Pseudomonadota</taxon>
        <taxon>Gammaproteobacteria</taxon>
        <taxon>Oceanospirillales</taxon>
        <taxon>Oleiphilaceae</taxon>
        <taxon>Oleiphilus</taxon>
    </lineage>
</organism>
<evidence type="ECO:0000256" key="1">
    <source>
        <dbReference type="ARBA" id="ARBA00009437"/>
    </source>
</evidence>
<evidence type="ECO:0000256" key="2">
    <source>
        <dbReference type="ARBA" id="ARBA00023015"/>
    </source>
</evidence>
<dbReference type="Gene3D" id="1.10.10.10">
    <property type="entry name" value="Winged helix-like DNA-binding domain superfamily/Winged helix DNA-binding domain"/>
    <property type="match status" value="1"/>
</dbReference>
<sequence length="305" mass="33743">MQSLDDMVIFAAVVDAKGFSAAAQVLKISTPVVSKRINALEGSLGAKLLNRTTRRISLTEAGNVFYRYCTRVVAEAQAAEAAVTYLHDEPRGLLRITAPVTFGSQQIASVLPDFMARYPEIQVDLDVSDHSVDLAEAGYDIALRITNNPPPLLAARLLTQTRRIVCAAPAYWDQYGRPEQPKDLEHHNCIVYSPHPNFNEWYFESENGSETVSVHGRFKVNNTTAMLEVAAGGLGVIMLTSFAVQRQIQAGILEPVLENYSTPGSDIYALYLPNRFLSRKARVFIDYLVELYDQTKGSLSESQPT</sequence>
<dbReference type="RefSeq" id="WP_198343052.1">
    <property type="nucleotide sequence ID" value="NZ_CP021425.1"/>
</dbReference>
<dbReference type="EMBL" id="CP021425">
    <property type="protein sequence ID" value="ARU58059.1"/>
    <property type="molecule type" value="Genomic_DNA"/>
</dbReference>
<evidence type="ECO:0000313" key="7">
    <source>
        <dbReference type="Proteomes" id="UP000196027"/>
    </source>
</evidence>